<evidence type="ECO:0000256" key="7">
    <source>
        <dbReference type="ARBA" id="ARBA00023136"/>
    </source>
</evidence>
<dbReference type="PROSITE" id="PS50262">
    <property type="entry name" value="G_PROTEIN_RECEP_F1_2"/>
    <property type="match status" value="1"/>
</dbReference>
<evidence type="ECO:0000256" key="9">
    <source>
        <dbReference type="ARBA" id="ARBA00023180"/>
    </source>
</evidence>
<keyword evidence="8" id="KW-0675">Receptor</keyword>
<evidence type="ECO:0000259" key="13">
    <source>
        <dbReference type="PROSITE" id="PS50262"/>
    </source>
</evidence>
<gene>
    <name evidence="14" type="ORF">PHAECO_LOCUS1889</name>
</gene>
<proteinExistence type="inferred from homology"/>
<dbReference type="Proteomes" id="UP001153737">
    <property type="component" value="Chromosome 10"/>
</dbReference>
<dbReference type="AlphaFoldDB" id="A0A9P0GNZ8"/>
<reference evidence="14" key="1">
    <citation type="submission" date="2022-01" db="EMBL/GenBank/DDBJ databases">
        <authorList>
            <person name="King R."/>
        </authorList>
    </citation>
    <scope>NUCLEOTIDE SEQUENCE</scope>
</reference>
<organism evidence="14 15">
    <name type="scientific">Phaedon cochleariae</name>
    <name type="common">Mustard beetle</name>
    <dbReference type="NCBI Taxonomy" id="80249"/>
    <lineage>
        <taxon>Eukaryota</taxon>
        <taxon>Metazoa</taxon>
        <taxon>Ecdysozoa</taxon>
        <taxon>Arthropoda</taxon>
        <taxon>Hexapoda</taxon>
        <taxon>Insecta</taxon>
        <taxon>Pterygota</taxon>
        <taxon>Neoptera</taxon>
        <taxon>Endopterygota</taxon>
        <taxon>Coleoptera</taxon>
        <taxon>Polyphaga</taxon>
        <taxon>Cucujiformia</taxon>
        <taxon>Chrysomeloidea</taxon>
        <taxon>Chrysomelidae</taxon>
        <taxon>Chrysomelinae</taxon>
        <taxon>Chrysomelini</taxon>
        <taxon>Phaedon</taxon>
    </lineage>
</organism>
<feature type="compositionally biased region" description="Pro residues" evidence="11">
    <location>
        <begin position="391"/>
        <end position="404"/>
    </location>
</feature>
<keyword evidence="15" id="KW-1185">Reference proteome</keyword>
<keyword evidence="4 12" id="KW-0812">Transmembrane</keyword>
<evidence type="ECO:0000256" key="3">
    <source>
        <dbReference type="ARBA" id="ARBA00022475"/>
    </source>
</evidence>
<protein>
    <recommendedName>
        <fullName evidence="13">G-protein coupled receptors family 1 profile domain-containing protein</fullName>
    </recommendedName>
</protein>
<name>A0A9P0GNZ8_PHACE</name>
<comment type="subcellular location">
    <subcellularLocation>
        <location evidence="1">Cell membrane</location>
        <topology evidence="1">Multi-pass membrane protein</topology>
    </subcellularLocation>
</comment>
<keyword evidence="9" id="KW-0325">Glycoprotein</keyword>
<sequence length="460" mass="49444">MIGANLRFGSSAANGSSNATKVFQCHPGGTAEAALIFALGAMGMAANLALMAVILADRQLRRWSQGLLFHQGAVDCARAALLLPLGTSILHCQPVHKCSLVETAFLLLVTVATVNMLTTVLNDSPIFPDDDDDVQDGVLSSDTPLLMDSPQCVLFGTFMIWFASITINLGPTFLSGALAAQGEGGHKAPSCPLIHGPLRHYILNALWIAVNLVCVSLTLFHLRKLHRDLTKANVEAVRVAGLVTTLVNVTGGSGVHMNANGERASGALEEHRRMRAYLNRMEKDGVQRVKMFLVITAAYVLFWGPLFFVTLVNHPMVGNALGHEITLHISYVHAIVNPTLFLVLHRGLRKATLDLCCGWIPEWLGTGGMGGQLHVPPPPAPPRATDVSMLKPPPPLPIVLPTPAHPDSSMGDSDLSPWSPVTDPLTDNGTLPYVQAYQQQQQPYVHPDRPLPCPSPTDSD</sequence>
<feature type="transmembrane region" description="Helical" evidence="12">
    <location>
        <begin position="201"/>
        <end position="222"/>
    </location>
</feature>
<feature type="transmembrane region" description="Helical" evidence="12">
    <location>
        <begin position="325"/>
        <end position="344"/>
    </location>
</feature>
<feature type="compositionally biased region" description="Pro residues" evidence="11">
    <location>
        <begin position="450"/>
        <end position="460"/>
    </location>
</feature>
<dbReference type="Gene3D" id="1.20.1070.10">
    <property type="entry name" value="Rhodopsin 7-helix transmembrane proteins"/>
    <property type="match status" value="1"/>
</dbReference>
<dbReference type="PANTHER" id="PTHR24246:SF27">
    <property type="entry name" value="ADENOSINE RECEPTOR, ISOFORM A"/>
    <property type="match status" value="1"/>
</dbReference>
<feature type="compositionally biased region" description="Low complexity" evidence="11">
    <location>
        <begin position="432"/>
        <end position="445"/>
    </location>
</feature>
<feature type="domain" description="G-protein coupled receptors family 1 profile" evidence="13">
    <location>
        <begin position="46"/>
        <end position="341"/>
    </location>
</feature>
<evidence type="ECO:0000256" key="5">
    <source>
        <dbReference type="ARBA" id="ARBA00022989"/>
    </source>
</evidence>
<keyword evidence="3" id="KW-1003">Cell membrane</keyword>
<keyword evidence="10" id="KW-0807">Transducer</keyword>
<accession>A0A9P0GNZ8</accession>
<dbReference type="InterPro" id="IPR000276">
    <property type="entry name" value="GPCR_Rhodpsn"/>
</dbReference>
<keyword evidence="5 12" id="KW-1133">Transmembrane helix</keyword>
<evidence type="ECO:0000256" key="6">
    <source>
        <dbReference type="ARBA" id="ARBA00023040"/>
    </source>
</evidence>
<evidence type="ECO:0000313" key="14">
    <source>
        <dbReference type="EMBL" id="CAH1117938.1"/>
    </source>
</evidence>
<evidence type="ECO:0000256" key="4">
    <source>
        <dbReference type="ARBA" id="ARBA00022692"/>
    </source>
</evidence>
<reference evidence="14" key="2">
    <citation type="submission" date="2022-10" db="EMBL/GenBank/DDBJ databases">
        <authorList>
            <consortium name="ENA_rothamsted_submissions"/>
            <consortium name="culmorum"/>
            <person name="King R."/>
        </authorList>
    </citation>
    <scope>NUCLEOTIDE SEQUENCE</scope>
</reference>
<comment type="similarity">
    <text evidence="2">Belongs to the G-protein coupled receptor 1 family.</text>
</comment>
<feature type="transmembrane region" description="Helical" evidence="12">
    <location>
        <begin position="33"/>
        <end position="56"/>
    </location>
</feature>
<dbReference type="GO" id="GO:0007189">
    <property type="term" value="P:adenylate cyclase-activating G protein-coupled receptor signaling pathway"/>
    <property type="evidence" value="ECO:0007669"/>
    <property type="project" value="TreeGrafter"/>
</dbReference>
<evidence type="ECO:0000256" key="11">
    <source>
        <dbReference type="SAM" id="MobiDB-lite"/>
    </source>
</evidence>
<dbReference type="PRINTS" id="PR00237">
    <property type="entry name" value="GPCRRHODOPSN"/>
</dbReference>
<dbReference type="SUPFAM" id="SSF81321">
    <property type="entry name" value="Family A G protein-coupled receptor-like"/>
    <property type="match status" value="1"/>
</dbReference>
<dbReference type="PANTHER" id="PTHR24246">
    <property type="entry name" value="OLFACTORY RECEPTOR AND ADENOSINE RECEPTOR"/>
    <property type="match status" value="1"/>
</dbReference>
<feature type="transmembrane region" description="Helical" evidence="12">
    <location>
        <begin position="291"/>
        <end position="313"/>
    </location>
</feature>
<dbReference type="GO" id="GO:0005886">
    <property type="term" value="C:plasma membrane"/>
    <property type="evidence" value="ECO:0007669"/>
    <property type="project" value="UniProtKB-SubCell"/>
</dbReference>
<dbReference type="EMBL" id="OU896716">
    <property type="protein sequence ID" value="CAH1117938.1"/>
    <property type="molecule type" value="Genomic_DNA"/>
</dbReference>
<feature type="region of interest" description="Disordered" evidence="11">
    <location>
        <begin position="374"/>
        <end position="460"/>
    </location>
</feature>
<evidence type="ECO:0000256" key="2">
    <source>
        <dbReference type="ARBA" id="ARBA00010663"/>
    </source>
</evidence>
<keyword evidence="6" id="KW-0297">G-protein coupled receptor</keyword>
<feature type="transmembrane region" description="Helical" evidence="12">
    <location>
        <begin position="153"/>
        <end position="181"/>
    </location>
</feature>
<evidence type="ECO:0000256" key="1">
    <source>
        <dbReference type="ARBA" id="ARBA00004651"/>
    </source>
</evidence>
<dbReference type="GO" id="GO:0004930">
    <property type="term" value="F:G protein-coupled receptor activity"/>
    <property type="evidence" value="ECO:0007669"/>
    <property type="project" value="UniProtKB-KW"/>
</dbReference>
<dbReference type="InterPro" id="IPR017452">
    <property type="entry name" value="GPCR_Rhodpsn_7TM"/>
</dbReference>
<evidence type="ECO:0000256" key="8">
    <source>
        <dbReference type="ARBA" id="ARBA00023170"/>
    </source>
</evidence>
<evidence type="ECO:0000256" key="10">
    <source>
        <dbReference type="ARBA" id="ARBA00023224"/>
    </source>
</evidence>
<evidence type="ECO:0000313" key="15">
    <source>
        <dbReference type="Proteomes" id="UP001153737"/>
    </source>
</evidence>
<evidence type="ECO:0000256" key="12">
    <source>
        <dbReference type="SAM" id="Phobius"/>
    </source>
</evidence>
<dbReference type="GO" id="GO:0001973">
    <property type="term" value="P:G protein-coupled adenosine receptor signaling pathway"/>
    <property type="evidence" value="ECO:0007669"/>
    <property type="project" value="TreeGrafter"/>
</dbReference>
<keyword evidence="7 12" id="KW-0472">Membrane</keyword>